<feature type="domain" description="Phosphoribosyltransferase" evidence="1">
    <location>
        <begin position="17"/>
        <end position="172"/>
    </location>
</feature>
<dbReference type="EMBL" id="MCIB01000006">
    <property type="protein sequence ID" value="RKD33463.1"/>
    <property type="molecule type" value="Genomic_DNA"/>
</dbReference>
<dbReference type="InterPro" id="IPR000836">
    <property type="entry name" value="PRTase_dom"/>
</dbReference>
<dbReference type="Gene3D" id="3.30.1310.20">
    <property type="entry name" value="PRTase-like"/>
    <property type="match status" value="1"/>
</dbReference>
<keyword evidence="3" id="KW-1185">Reference proteome</keyword>
<sequence length="210" mass="23933">MFIDRLDASKKLLPRLEKFKKDNPVILAIPRGGIVIAYEAIKKFNFKWDLIIPRKIGAPYNKEFAIGAVAPDGSTFVDDNIKMQNIPKDYIEKEAKNQIKEIERRYKKYKGNSDYTNVKDRTVIVMDDGIATGFTILAAIKSLKKQGAKKIIVAVPVAPLDTIKFLERLVDEVIVLLSPKTFYAVGSYYESFKQVTDKEVLNMLNRLDKE</sequence>
<dbReference type="Pfam" id="PF00156">
    <property type="entry name" value="Pribosyltran"/>
    <property type="match status" value="1"/>
</dbReference>
<name>A0A419T7R3_9FIRM</name>
<protein>
    <submittedName>
        <fullName evidence="2">Phosphoribosyltransferase</fullName>
    </submittedName>
</protein>
<keyword evidence="2" id="KW-0808">Transferase</keyword>
<proteinExistence type="predicted"/>
<dbReference type="Gene3D" id="3.40.50.2020">
    <property type="match status" value="1"/>
</dbReference>
<dbReference type="OrthoDB" id="9810066at2"/>
<evidence type="ECO:0000313" key="2">
    <source>
        <dbReference type="EMBL" id="RKD33463.1"/>
    </source>
</evidence>
<organism evidence="2 3">
    <name type="scientific">Thermohalobacter berrensis</name>
    <dbReference type="NCBI Taxonomy" id="99594"/>
    <lineage>
        <taxon>Bacteria</taxon>
        <taxon>Bacillati</taxon>
        <taxon>Bacillota</taxon>
        <taxon>Tissierellia</taxon>
        <taxon>Tissierellales</taxon>
        <taxon>Thermohalobacteraceae</taxon>
        <taxon>Thermohalobacter</taxon>
    </lineage>
</organism>
<evidence type="ECO:0000259" key="1">
    <source>
        <dbReference type="Pfam" id="PF00156"/>
    </source>
</evidence>
<dbReference type="RefSeq" id="WP_120167841.1">
    <property type="nucleotide sequence ID" value="NZ_MCIB01000006.1"/>
</dbReference>
<evidence type="ECO:0000313" key="3">
    <source>
        <dbReference type="Proteomes" id="UP000284177"/>
    </source>
</evidence>
<accession>A0A419T7R3</accession>
<dbReference type="InterPro" id="IPR029057">
    <property type="entry name" value="PRTase-like"/>
</dbReference>
<dbReference type="CDD" id="cd06223">
    <property type="entry name" value="PRTases_typeI"/>
    <property type="match status" value="1"/>
</dbReference>
<dbReference type="AlphaFoldDB" id="A0A419T7R3"/>
<gene>
    <name evidence="2" type="ORF">BET03_09435</name>
</gene>
<dbReference type="SUPFAM" id="SSF53271">
    <property type="entry name" value="PRTase-like"/>
    <property type="match status" value="1"/>
</dbReference>
<keyword evidence="2" id="KW-0328">Glycosyltransferase</keyword>
<reference evidence="2 3" key="1">
    <citation type="submission" date="2016-08" db="EMBL/GenBank/DDBJ databases">
        <title>Novel Firmicutes and Novel Genomes.</title>
        <authorList>
            <person name="Poppleton D.I."/>
            <person name="Gribaldo S."/>
        </authorList>
    </citation>
    <scope>NUCLEOTIDE SEQUENCE [LARGE SCALE GENOMIC DNA]</scope>
    <source>
        <strain evidence="2 3">CTT3</strain>
    </source>
</reference>
<dbReference type="Proteomes" id="UP000284177">
    <property type="component" value="Unassembled WGS sequence"/>
</dbReference>
<dbReference type="GO" id="GO:0016757">
    <property type="term" value="F:glycosyltransferase activity"/>
    <property type="evidence" value="ECO:0007669"/>
    <property type="project" value="UniProtKB-KW"/>
</dbReference>
<comment type="caution">
    <text evidence="2">The sequence shown here is derived from an EMBL/GenBank/DDBJ whole genome shotgun (WGS) entry which is preliminary data.</text>
</comment>